<dbReference type="InterPro" id="IPR039126">
    <property type="entry name" value="GGACT"/>
</dbReference>
<sequence>MTINFPTRVFVYGTLKRGEPNANVISETEGKYRFIGVGRTKMPYPLVIGSKYNIPFVINEPGKGHLDSPMFVWGNATSQQQLALSVVDTLYRSLNIPPNGITTLSCGET</sequence>
<gene>
    <name evidence="4" type="ORF">NECAME_18590</name>
</gene>
<organism evidence="4 5">
    <name type="scientific">Necator americanus</name>
    <name type="common">Human hookworm</name>
    <dbReference type="NCBI Taxonomy" id="51031"/>
    <lineage>
        <taxon>Eukaryota</taxon>
        <taxon>Metazoa</taxon>
        <taxon>Ecdysozoa</taxon>
        <taxon>Nematoda</taxon>
        <taxon>Chromadorea</taxon>
        <taxon>Rhabditida</taxon>
        <taxon>Rhabditina</taxon>
        <taxon>Rhabditomorpha</taxon>
        <taxon>Strongyloidea</taxon>
        <taxon>Ancylostomatidae</taxon>
        <taxon>Bunostominae</taxon>
        <taxon>Necator</taxon>
    </lineage>
</organism>
<evidence type="ECO:0000313" key="4">
    <source>
        <dbReference type="EMBL" id="ETN72959.1"/>
    </source>
</evidence>
<evidence type="ECO:0000256" key="2">
    <source>
        <dbReference type="RuleBase" id="RU367036"/>
    </source>
</evidence>
<reference evidence="5" key="1">
    <citation type="journal article" date="2014" name="Nat. Genet.">
        <title>Genome of the human hookworm Necator americanus.</title>
        <authorList>
            <person name="Tang Y.T."/>
            <person name="Gao X."/>
            <person name="Rosa B.A."/>
            <person name="Abubucker S."/>
            <person name="Hallsworth-Pepin K."/>
            <person name="Martin J."/>
            <person name="Tyagi R."/>
            <person name="Heizer E."/>
            <person name="Zhang X."/>
            <person name="Bhonagiri-Palsikar V."/>
            <person name="Minx P."/>
            <person name="Warren W.C."/>
            <person name="Wang Q."/>
            <person name="Zhan B."/>
            <person name="Hotez P.J."/>
            <person name="Sternberg P.W."/>
            <person name="Dougall A."/>
            <person name="Gaze S.T."/>
            <person name="Mulvenna J."/>
            <person name="Sotillo J."/>
            <person name="Ranganathan S."/>
            <person name="Rabelo E.M."/>
            <person name="Wilson R.K."/>
            <person name="Felgner P.L."/>
            <person name="Bethony J."/>
            <person name="Hawdon J.M."/>
            <person name="Gasser R.B."/>
            <person name="Loukas A."/>
            <person name="Mitreva M."/>
        </authorList>
    </citation>
    <scope>NUCLEOTIDE SEQUENCE [LARGE SCALE GENOMIC DNA]</scope>
</reference>
<dbReference type="AlphaFoldDB" id="W2ST81"/>
<dbReference type="OrthoDB" id="113620at2759"/>
<feature type="domain" description="Gamma-glutamylcyclotransferase AIG2-like" evidence="3">
    <location>
        <begin position="9"/>
        <end position="78"/>
    </location>
</feature>
<protein>
    <recommendedName>
        <fullName evidence="2">Gamma-glutamylcyclotransferase family protein</fullName>
    </recommendedName>
</protein>
<keyword evidence="5" id="KW-1185">Reference proteome</keyword>
<dbReference type="PANTHER" id="PTHR12510">
    <property type="entry name" value="TROPONIN C-AKIN-1 PROTEIN"/>
    <property type="match status" value="1"/>
</dbReference>
<proteinExistence type="inferred from homology"/>
<dbReference type="STRING" id="51031.W2ST81"/>
<dbReference type="InterPro" id="IPR009288">
    <property type="entry name" value="AIG2-like_dom"/>
</dbReference>
<dbReference type="InterPro" id="IPR036568">
    <property type="entry name" value="GGCT-like_sf"/>
</dbReference>
<dbReference type="SUPFAM" id="SSF110857">
    <property type="entry name" value="Gamma-glutamyl cyclotransferase-like"/>
    <property type="match status" value="1"/>
</dbReference>
<dbReference type="GO" id="GO:0061929">
    <property type="term" value="F:gamma-glutamylaminecyclotransferase activity"/>
    <property type="evidence" value="ECO:0007669"/>
    <property type="project" value="InterPro"/>
</dbReference>
<dbReference type="InterPro" id="IPR013024">
    <property type="entry name" value="GGCT-like"/>
</dbReference>
<name>W2ST81_NECAM</name>
<dbReference type="Gene3D" id="3.10.490.10">
    <property type="entry name" value="Gamma-glutamyl cyclotransferase-like"/>
    <property type="match status" value="1"/>
</dbReference>
<dbReference type="CDD" id="cd06661">
    <property type="entry name" value="GGCT_like"/>
    <property type="match status" value="1"/>
</dbReference>
<dbReference type="KEGG" id="nai:NECAME_18590"/>
<evidence type="ECO:0000259" key="3">
    <source>
        <dbReference type="Pfam" id="PF06094"/>
    </source>
</evidence>
<comment type="similarity">
    <text evidence="1 2">Belongs to the gamma-glutamylcyclotransferase family.</text>
</comment>
<dbReference type="EMBL" id="KI662323">
    <property type="protein sequence ID" value="ETN72959.1"/>
    <property type="molecule type" value="Genomic_DNA"/>
</dbReference>
<dbReference type="PANTHER" id="PTHR12510:SF4">
    <property type="entry name" value="GAMMA-GLUTAMYLAMINECYCLOTRANSFERASE"/>
    <property type="match status" value="1"/>
</dbReference>
<dbReference type="Proteomes" id="UP000053676">
    <property type="component" value="Unassembled WGS sequence"/>
</dbReference>
<accession>W2ST81</accession>
<evidence type="ECO:0000256" key="1">
    <source>
        <dbReference type="ARBA" id="ARBA00008861"/>
    </source>
</evidence>
<dbReference type="GO" id="GO:0005829">
    <property type="term" value="C:cytosol"/>
    <property type="evidence" value="ECO:0007669"/>
    <property type="project" value="TreeGrafter"/>
</dbReference>
<evidence type="ECO:0000313" key="5">
    <source>
        <dbReference type="Proteomes" id="UP000053676"/>
    </source>
</evidence>
<dbReference type="Pfam" id="PF06094">
    <property type="entry name" value="GGACT"/>
    <property type="match status" value="1"/>
</dbReference>